<evidence type="ECO:0000313" key="3">
    <source>
        <dbReference type="Proteomes" id="UP000612746"/>
    </source>
</evidence>
<evidence type="ECO:0000313" key="2">
    <source>
        <dbReference type="EMBL" id="KAG2182825.1"/>
    </source>
</evidence>
<evidence type="ECO:0000256" key="1">
    <source>
        <dbReference type="SAM" id="MobiDB-lite"/>
    </source>
</evidence>
<feature type="compositionally biased region" description="Basic and acidic residues" evidence="1">
    <location>
        <begin position="38"/>
        <end position="51"/>
    </location>
</feature>
<gene>
    <name evidence="2" type="ORF">INT44_005805</name>
</gene>
<keyword evidence="3" id="KW-1185">Reference proteome</keyword>
<protein>
    <submittedName>
        <fullName evidence="2">Uncharacterized protein</fullName>
    </submittedName>
</protein>
<reference evidence="2" key="1">
    <citation type="submission" date="2020-12" db="EMBL/GenBank/DDBJ databases">
        <title>Metabolic potential, ecology and presence of endohyphal bacteria is reflected in genomic diversity of Mucoromycotina.</title>
        <authorList>
            <person name="Muszewska A."/>
            <person name="Okrasinska A."/>
            <person name="Steczkiewicz K."/>
            <person name="Drgas O."/>
            <person name="Orlowska M."/>
            <person name="Perlinska-Lenart U."/>
            <person name="Aleksandrzak-Piekarczyk T."/>
            <person name="Szatraj K."/>
            <person name="Zielenkiewicz U."/>
            <person name="Pilsyk S."/>
            <person name="Malc E."/>
            <person name="Mieczkowski P."/>
            <person name="Kruszewska J.S."/>
            <person name="Biernat P."/>
            <person name="Pawlowska J."/>
        </authorList>
    </citation>
    <scope>NUCLEOTIDE SEQUENCE</scope>
    <source>
        <strain evidence="2">WA0000051536</strain>
    </source>
</reference>
<proteinExistence type="predicted"/>
<dbReference type="AlphaFoldDB" id="A0A8H7UH34"/>
<dbReference type="EMBL" id="JAEPRA010000007">
    <property type="protein sequence ID" value="KAG2182825.1"/>
    <property type="molecule type" value="Genomic_DNA"/>
</dbReference>
<name>A0A8H7UH34_9FUNG</name>
<organism evidence="2 3">
    <name type="scientific">Umbelopsis vinacea</name>
    <dbReference type="NCBI Taxonomy" id="44442"/>
    <lineage>
        <taxon>Eukaryota</taxon>
        <taxon>Fungi</taxon>
        <taxon>Fungi incertae sedis</taxon>
        <taxon>Mucoromycota</taxon>
        <taxon>Mucoromycotina</taxon>
        <taxon>Umbelopsidomycetes</taxon>
        <taxon>Umbelopsidales</taxon>
        <taxon>Umbelopsidaceae</taxon>
        <taxon>Umbelopsis</taxon>
    </lineage>
</organism>
<accession>A0A8H7UH34</accession>
<feature type="region of interest" description="Disordered" evidence="1">
    <location>
        <begin position="29"/>
        <end position="66"/>
    </location>
</feature>
<comment type="caution">
    <text evidence="2">The sequence shown here is derived from an EMBL/GenBank/DDBJ whole genome shotgun (WGS) entry which is preliminary data.</text>
</comment>
<sequence>MGYMLPANDIQDEGSPIKYYVVIVQTSQQSCQQGTEDTETKEQKTPTDMARRYRNQGAEDPTDMAR</sequence>
<dbReference type="Proteomes" id="UP000612746">
    <property type="component" value="Unassembled WGS sequence"/>
</dbReference>